<dbReference type="InterPro" id="IPR023393">
    <property type="entry name" value="START-like_dom_sf"/>
</dbReference>
<proteinExistence type="inferred from homology"/>
<name>A0A4S8PV17_9ACTN</name>
<gene>
    <name evidence="3" type="ORF">E9998_01190</name>
</gene>
<evidence type="ECO:0000313" key="3">
    <source>
        <dbReference type="EMBL" id="THV32099.1"/>
    </source>
</evidence>
<dbReference type="Proteomes" id="UP000305792">
    <property type="component" value="Unassembled WGS sequence"/>
</dbReference>
<keyword evidence="4" id="KW-1185">Reference proteome</keyword>
<dbReference type="RefSeq" id="WP_136527873.1">
    <property type="nucleotide sequence ID" value="NZ_STGX01000001.1"/>
</dbReference>
<protein>
    <submittedName>
        <fullName evidence="3">SRPBCC domain-containing protein</fullName>
    </submittedName>
</protein>
<evidence type="ECO:0000259" key="2">
    <source>
        <dbReference type="Pfam" id="PF08327"/>
    </source>
</evidence>
<reference evidence="3 4" key="1">
    <citation type="journal article" date="2018" name="Int. J. Syst. Evol. Microbiol.">
        <title>Glycomyces paridis sp. nov., isolated from the medicinal plant Paris polyphylla.</title>
        <authorList>
            <person name="Fang X.M."/>
            <person name="Bai J.L."/>
            <person name="Su J."/>
            <person name="Zhao L.L."/>
            <person name="Liu H.Y."/>
            <person name="Ma B.P."/>
            <person name="Zhang Y.Q."/>
            <person name="Yu L.Y."/>
        </authorList>
    </citation>
    <scope>NUCLEOTIDE SEQUENCE [LARGE SCALE GENOMIC DNA]</scope>
    <source>
        <strain evidence="3 4">CPCC 204357</strain>
    </source>
</reference>
<organism evidence="3 4">
    <name type="scientific">Glycomyces paridis</name>
    <dbReference type="NCBI Taxonomy" id="2126555"/>
    <lineage>
        <taxon>Bacteria</taxon>
        <taxon>Bacillati</taxon>
        <taxon>Actinomycetota</taxon>
        <taxon>Actinomycetes</taxon>
        <taxon>Glycomycetales</taxon>
        <taxon>Glycomycetaceae</taxon>
        <taxon>Glycomyces</taxon>
    </lineage>
</organism>
<dbReference type="SUPFAM" id="SSF55961">
    <property type="entry name" value="Bet v1-like"/>
    <property type="match status" value="1"/>
</dbReference>
<accession>A0A4S8PV17</accession>
<dbReference type="CDD" id="cd07814">
    <property type="entry name" value="SRPBCC_CalC_Aha1-like"/>
    <property type="match status" value="1"/>
</dbReference>
<evidence type="ECO:0000313" key="4">
    <source>
        <dbReference type="Proteomes" id="UP000305792"/>
    </source>
</evidence>
<sequence length="147" mass="16804">MVDILHRIAVANTPPAKVFEALTTLEGLRGWWTEDTTGDTAPEGVIAFRFPAGGFDMKVAELDPGRRVRWEVVGGEAEWIGTEIHWDLRQEDDWTVVLFKHQGWREPVEFMHHCSTKWASFLLSLKHLLEDGKGEPAPNDVRIDNWN</sequence>
<dbReference type="EMBL" id="STGX01000001">
    <property type="protein sequence ID" value="THV32099.1"/>
    <property type="molecule type" value="Genomic_DNA"/>
</dbReference>
<dbReference type="Gene3D" id="3.30.530.20">
    <property type="match status" value="1"/>
</dbReference>
<comment type="caution">
    <text evidence="3">The sequence shown here is derived from an EMBL/GenBank/DDBJ whole genome shotgun (WGS) entry which is preliminary data.</text>
</comment>
<dbReference type="AlphaFoldDB" id="A0A4S8PV17"/>
<dbReference type="OrthoDB" id="287565at2"/>
<comment type="similarity">
    <text evidence="1">Belongs to the AHA1 family.</text>
</comment>
<dbReference type="InterPro" id="IPR013538">
    <property type="entry name" value="ASHA1/2-like_C"/>
</dbReference>
<evidence type="ECO:0000256" key="1">
    <source>
        <dbReference type="ARBA" id="ARBA00006817"/>
    </source>
</evidence>
<feature type="domain" description="Activator of Hsp90 ATPase homologue 1/2-like C-terminal" evidence="2">
    <location>
        <begin position="12"/>
        <end position="130"/>
    </location>
</feature>
<dbReference type="Pfam" id="PF08327">
    <property type="entry name" value="AHSA1"/>
    <property type="match status" value="1"/>
</dbReference>